<dbReference type="Pfam" id="PF03283">
    <property type="entry name" value="PAE"/>
    <property type="match status" value="1"/>
</dbReference>
<dbReference type="GO" id="GO:0071555">
    <property type="term" value="P:cell wall organization"/>
    <property type="evidence" value="ECO:0007669"/>
    <property type="project" value="UniProtKB-KW"/>
</dbReference>
<organism evidence="6">
    <name type="scientific">Zea mays</name>
    <name type="common">Maize</name>
    <dbReference type="NCBI Taxonomy" id="4577"/>
    <lineage>
        <taxon>Eukaryota</taxon>
        <taxon>Viridiplantae</taxon>
        <taxon>Streptophyta</taxon>
        <taxon>Embryophyta</taxon>
        <taxon>Tracheophyta</taxon>
        <taxon>Spermatophyta</taxon>
        <taxon>Magnoliopsida</taxon>
        <taxon>Liliopsida</taxon>
        <taxon>Poales</taxon>
        <taxon>Poaceae</taxon>
        <taxon>PACMAD clade</taxon>
        <taxon>Panicoideae</taxon>
        <taxon>Andropogonodae</taxon>
        <taxon>Andropogoneae</taxon>
        <taxon>Tripsacinae</taxon>
        <taxon>Zea</taxon>
    </lineage>
</organism>
<keyword evidence="5" id="KW-0961">Cell wall biogenesis/degradation</keyword>
<dbReference type="GO" id="GO:0016787">
    <property type="term" value="F:hydrolase activity"/>
    <property type="evidence" value="ECO:0007669"/>
    <property type="project" value="UniProtKB-KW"/>
</dbReference>
<evidence type="ECO:0000256" key="5">
    <source>
        <dbReference type="RuleBase" id="RU363114"/>
    </source>
</evidence>
<evidence type="ECO:0000256" key="4">
    <source>
        <dbReference type="ARBA" id="ARBA00022512"/>
    </source>
</evidence>
<dbReference type="ExpressionAtlas" id="B4FL51">
    <property type="expression patterns" value="baseline and differential"/>
</dbReference>
<comment type="function">
    <text evidence="1 5">Hydrolyzes acetyl esters in homogalacturonan regions of pectin. In type I primary cell wall, galacturonic acid residues of pectin can be acetylated at the O-2 and O-3 positions. Decreasing the degree of acetylation of pectin gels in vitro alters their physical properties.</text>
</comment>
<comment type="subcellular location">
    <subcellularLocation>
        <location evidence="2 5">Secreted</location>
        <location evidence="2 5">Cell wall</location>
    </subcellularLocation>
</comment>
<keyword evidence="5" id="KW-0964">Secreted</keyword>
<dbReference type="PANTHER" id="PTHR21562:SF125">
    <property type="entry name" value="PECTIN ACETYLESTERASE"/>
    <property type="match status" value="1"/>
</dbReference>
<dbReference type="PANTHER" id="PTHR21562">
    <property type="entry name" value="NOTUM-RELATED"/>
    <property type="match status" value="1"/>
</dbReference>
<evidence type="ECO:0000313" key="6">
    <source>
        <dbReference type="EMBL" id="ACF82844.1"/>
    </source>
</evidence>
<proteinExistence type="evidence at transcript level"/>
<dbReference type="EMBL" id="BT037839">
    <property type="protein sequence ID" value="ACF82844.1"/>
    <property type="molecule type" value="mRNA"/>
</dbReference>
<name>B4FL51_MAIZE</name>
<evidence type="ECO:0000256" key="3">
    <source>
        <dbReference type="ARBA" id="ARBA00005784"/>
    </source>
</evidence>
<accession>B4FL51</accession>
<dbReference type="InterPro" id="IPR004963">
    <property type="entry name" value="PAE/NOTUM"/>
</dbReference>
<dbReference type="EC" id="3.1.1.-" evidence="5"/>
<comment type="similarity">
    <text evidence="3 5">Belongs to the pectinacetylesterase family.</text>
</comment>
<evidence type="ECO:0000256" key="1">
    <source>
        <dbReference type="ARBA" id="ARBA00003534"/>
    </source>
</evidence>
<protein>
    <recommendedName>
        <fullName evidence="5">Pectin acetylesterase</fullName>
        <ecNumber evidence="5">3.1.1.-</ecNumber>
    </recommendedName>
</protein>
<dbReference type="AlphaFoldDB" id="B4FL51"/>
<sequence length="115" mass="12167">MATAPRWSHPVPPPGFAAAPRIITVALLAVSALLSRSPVPTVAAELVKLTLLANAREKGAVCLDGSPPAYQLRRGFGSGSRSWLVNLEGGAWCNTTEDCSSRRLTDLGCRLVPKM</sequence>
<reference evidence="6" key="1">
    <citation type="journal article" date="2009" name="PLoS Genet.">
        <title>Sequencing, mapping, and analysis of 27,455 maize full-length cDNAs.</title>
        <authorList>
            <person name="Soderlund C."/>
            <person name="Descour A."/>
            <person name="Kudrna D."/>
            <person name="Bomhoff M."/>
            <person name="Boyd L."/>
            <person name="Currie J."/>
            <person name="Angelova A."/>
            <person name="Collura K."/>
            <person name="Wissotski M."/>
            <person name="Ashley E."/>
            <person name="Morrow D."/>
            <person name="Fernandes J."/>
            <person name="Walbot V."/>
            <person name="Yu Y."/>
        </authorList>
    </citation>
    <scope>NUCLEOTIDE SEQUENCE</scope>
    <source>
        <strain evidence="6">B73</strain>
    </source>
</reference>
<keyword evidence="5" id="KW-0378">Hydrolase</keyword>
<evidence type="ECO:0000256" key="2">
    <source>
        <dbReference type="ARBA" id="ARBA00004191"/>
    </source>
</evidence>
<keyword evidence="4 5" id="KW-0134">Cell wall</keyword>